<dbReference type="InterPro" id="IPR009813">
    <property type="entry name" value="Uncharacterised_YebG"/>
</dbReference>
<protein>
    <submittedName>
        <fullName evidence="2">YebG family protein</fullName>
    </submittedName>
</protein>
<accession>A0A975DD44</accession>
<dbReference type="EMBL" id="CP072110">
    <property type="protein sequence ID" value="QTH64713.1"/>
    <property type="molecule type" value="Genomic_DNA"/>
</dbReference>
<sequence>MAVETRYVVIRTDKSNKEQEVMTFTDKRAADEYDKMLDMADGMFELLQSNELQGELKLADEQCEALSIFLAKQREEVLIALQAKKKPVSKANKSKSSKAKSENQAQLDINDEVSTKKIQSESESDVHSDDIEDNLIDFVIEKDDAA</sequence>
<evidence type="ECO:0000256" key="1">
    <source>
        <dbReference type="SAM" id="MobiDB-lite"/>
    </source>
</evidence>
<dbReference type="Pfam" id="PF07130">
    <property type="entry name" value="YebG"/>
    <property type="match status" value="1"/>
</dbReference>
<organism evidence="2 3">
    <name type="scientific">Psychrosphaera ytuae</name>
    <dbReference type="NCBI Taxonomy" id="2820710"/>
    <lineage>
        <taxon>Bacteria</taxon>
        <taxon>Pseudomonadati</taxon>
        <taxon>Pseudomonadota</taxon>
        <taxon>Gammaproteobacteria</taxon>
        <taxon>Alteromonadales</taxon>
        <taxon>Pseudoalteromonadaceae</taxon>
        <taxon>Psychrosphaera</taxon>
    </lineage>
</organism>
<dbReference type="RefSeq" id="WP_208832767.1">
    <property type="nucleotide sequence ID" value="NZ_CP072110.1"/>
</dbReference>
<dbReference type="AlphaFoldDB" id="A0A975DD44"/>
<feature type="region of interest" description="Disordered" evidence="1">
    <location>
        <begin position="85"/>
        <end position="130"/>
    </location>
</feature>
<gene>
    <name evidence="2" type="ORF">J1N51_04420</name>
</gene>
<evidence type="ECO:0000313" key="3">
    <source>
        <dbReference type="Proteomes" id="UP000682739"/>
    </source>
</evidence>
<dbReference type="Proteomes" id="UP000682739">
    <property type="component" value="Chromosome"/>
</dbReference>
<dbReference type="InterPro" id="IPR038627">
    <property type="entry name" value="YebG-like_sf"/>
</dbReference>
<keyword evidence="3" id="KW-1185">Reference proteome</keyword>
<feature type="compositionally biased region" description="Basic and acidic residues" evidence="1">
    <location>
        <begin position="113"/>
        <end position="129"/>
    </location>
</feature>
<dbReference type="Gene3D" id="1.10.10.710">
    <property type="entry name" value="PSPTO_1197 like"/>
    <property type="match status" value="1"/>
</dbReference>
<feature type="compositionally biased region" description="Basic residues" evidence="1">
    <location>
        <begin position="85"/>
        <end position="98"/>
    </location>
</feature>
<evidence type="ECO:0000313" key="2">
    <source>
        <dbReference type="EMBL" id="QTH64713.1"/>
    </source>
</evidence>
<dbReference type="KEGG" id="psym:J1N51_04420"/>
<name>A0A975DD44_9GAMM</name>
<reference evidence="2" key="1">
    <citation type="submission" date="2021-03" db="EMBL/GenBank/DDBJ databases">
        <title>Description of Psychrosphaera ytuae sp. nov. isolated from deep sea sediment of South China Sea.</title>
        <authorList>
            <person name="Zhang J."/>
            <person name="Xu X.-D."/>
        </authorList>
    </citation>
    <scope>NUCLEOTIDE SEQUENCE</scope>
    <source>
        <strain evidence="2">MTZ26</strain>
    </source>
</reference>
<proteinExistence type="predicted"/>